<accession>A0ABN2ZKK6</accession>
<name>A0ABN2ZKK6_9ACTN</name>
<comment type="caution">
    <text evidence="1">The sequence shown here is derived from an EMBL/GenBank/DDBJ whole genome shotgun (WGS) entry which is preliminary data.</text>
</comment>
<dbReference type="RefSeq" id="WP_344149942.1">
    <property type="nucleotide sequence ID" value="NZ_BAAAQR010000004.1"/>
</dbReference>
<keyword evidence="2" id="KW-1185">Reference proteome</keyword>
<dbReference type="EMBL" id="BAAAQR010000004">
    <property type="protein sequence ID" value="GAA2143655.1"/>
    <property type="molecule type" value="Genomic_DNA"/>
</dbReference>
<protein>
    <recommendedName>
        <fullName evidence="3">DUF4236 domain-containing protein</fullName>
    </recommendedName>
</protein>
<evidence type="ECO:0000313" key="1">
    <source>
        <dbReference type="EMBL" id="GAA2143655.1"/>
    </source>
</evidence>
<gene>
    <name evidence="1" type="ORF">GCM10009844_16280</name>
</gene>
<reference evidence="1 2" key="1">
    <citation type="journal article" date="2019" name="Int. J. Syst. Evol. Microbiol.">
        <title>The Global Catalogue of Microorganisms (GCM) 10K type strain sequencing project: providing services to taxonomists for standard genome sequencing and annotation.</title>
        <authorList>
            <consortium name="The Broad Institute Genomics Platform"/>
            <consortium name="The Broad Institute Genome Sequencing Center for Infectious Disease"/>
            <person name="Wu L."/>
            <person name="Ma J."/>
        </authorList>
    </citation>
    <scope>NUCLEOTIDE SEQUENCE [LARGE SCALE GENOMIC DNA]</scope>
    <source>
        <strain evidence="1 2">JCM 16022</strain>
    </source>
</reference>
<proteinExistence type="predicted"/>
<evidence type="ECO:0008006" key="3">
    <source>
        <dbReference type="Google" id="ProtNLM"/>
    </source>
</evidence>
<sequence>MGLVFHRRKRLGRSTFLNLSRGGASVSKRVGRLSVSSRGRGRVRLGKGLSWRFKL</sequence>
<dbReference type="Proteomes" id="UP001501771">
    <property type="component" value="Unassembled WGS sequence"/>
</dbReference>
<evidence type="ECO:0000313" key="2">
    <source>
        <dbReference type="Proteomes" id="UP001501771"/>
    </source>
</evidence>
<organism evidence="1 2">
    <name type="scientific">Nocardioides koreensis</name>
    <dbReference type="NCBI Taxonomy" id="433651"/>
    <lineage>
        <taxon>Bacteria</taxon>
        <taxon>Bacillati</taxon>
        <taxon>Actinomycetota</taxon>
        <taxon>Actinomycetes</taxon>
        <taxon>Propionibacteriales</taxon>
        <taxon>Nocardioidaceae</taxon>
        <taxon>Nocardioides</taxon>
    </lineage>
</organism>